<organism evidence="1 2">
    <name type="scientific">Streptomyces lannensis</name>
    <dbReference type="NCBI Taxonomy" id="766498"/>
    <lineage>
        <taxon>Bacteria</taxon>
        <taxon>Bacillati</taxon>
        <taxon>Actinomycetota</taxon>
        <taxon>Actinomycetes</taxon>
        <taxon>Kitasatosporales</taxon>
        <taxon>Streptomycetaceae</taxon>
        <taxon>Streptomyces</taxon>
    </lineage>
</organism>
<dbReference type="RefSeq" id="WP_345549891.1">
    <property type="nucleotide sequence ID" value="NZ_BAAAZA010000010.1"/>
</dbReference>
<protein>
    <submittedName>
        <fullName evidence="1">Uncharacterized protein</fullName>
    </submittedName>
</protein>
<proteinExistence type="predicted"/>
<dbReference type="Proteomes" id="UP001501563">
    <property type="component" value="Unassembled WGS sequence"/>
</dbReference>
<accession>A0ABP7KAN8</accession>
<keyword evidence="2" id="KW-1185">Reference proteome</keyword>
<comment type="caution">
    <text evidence="1">The sequence shown here is derived from an EMBL/GenBank/DDBJ whole genome shotgun (WGS) entry which is preliminary data.</text>
</comment>
<evidence type="ECO:0000313" key="2">
    <source>
        <dbReference type="Proteomes" id="UP001501563"/>
    </source>
</evidence>
<reference evidence="2" key="1">
    <citation type="journal article" date="2019" name="Int. J. Syst. Evol. Microbiol.">
        <title>The Global Catalogue of Microorganisms (GCM) 10K type strain sequencing project: providing services to taxonomists for standard genome sequencing and annotation.</title>
        <authorList>
            <consortium name="The Broad Institute Genomics Platform"/>
            <consortium name="The Broad Institute Genome Sequencing Center for Infectious Disease"/>
            <person name="Wu L."/>
            <person name="Ma J."/>
        </authorList>
    </citation>
    <scope>NUCLEOTIDE SEQUENCE [LARGE SCALE GENOMIC DNA]</scope>
    <source>
        <strain evidence="2">JCM 16578</strain>
    </source>
</reference>
<gene>
    <name evidence="1" type="ORF">GCM10022207_40510</name>
</gene>
<dbReference type="EMBL" id="BAAAZA010000010">
    <property type="protein sequence ID" value="GAA3871076.1"/>
    <property type="molecule type" value="Genomic_DNA"/>
</dbReference>
<name>A0ABP7KAN8_9ACTN</name>
<sequence length="82" mass="8871">MSHTSAEEARLRGRAECAQRAQEIRERLADVRGPARAPTRAGFETSGGRTFCLGPRAHGPVYGPLGDRGRQGMAFADTADMR</sequence>
<evidence type="ECO:0000313" key="1">
    <source>
        <dbReference type="EMBL" id="GAA3871076.1"/>
    </source>
</evidence>